<reference evidence="6" key="1">
    <citation type="journal article" date="2023" name="Plant J.">
        <title>The genome of the king protea, Protea cynaroides.</title>
        <authorList>
            <person name="Chang J."/>
            <person name="Duong T.A."/>
            <person name="Schoeman C."/>
            <person name="Ma X."/>
            <person name="Roodt D."/>
            <person name="Barker N."/>
            <person name="Li Z."/>
            <person name="Van de Peer Y."/>
            <person name="Mizrachi E."/>
        </authorList>
    </citation>
    <scope>NUCLEOTIDE SEQUENCE</scope>
    <source>
        <tissue evidence="6">Young leaves</tissue>
    </source>
</reference>
<evidence type="ECO:0000259" key="5">
    <source>
        <dbReference type="PROSITE" id="PS51462"/>
    </source>
</evidence>
<dbReference type="Gene3D" id="3.40.630.30">
    <property type="match status" value="1"/>
</dbReference>
<name>A0A9Q0L1R8_9MAGN</name>
<feature type="domain" description="Nudix hydrolase" evidence="5">
    <location>
        <begin position="155"/>
        <end position="287"/>
    </location>
</feature>
<comment type="caution">
    <text evidence="6">The sequence shown here is derived from an EMBL/GenBank/DDBJ whole genome shotgun (WGS) entry which is preliminary data.</text>
</comment>
<gene>
    <name evidence="6" type="ORF">NE237_031527</name>
</gene>
<keyword evidence="2" id="KW-0479">Metal-binding</keyword>
<evidence type="ECO:0000313" key="7">
    <source>
        <dbReference type="Proteomes" id="UP001141806"/>
    </source>
</evidence>
<evidence type="ECO:0000256" key="2">
    <source>
        <dbReference type="ARBA" id="ARBA00022723"/>
    </source>
</evidence>
<dbReference type="InterPro" id="IPR040618">
    <property type="entry name" value="Pre-Nudix"/>
</dbReference>
<dbReference type="PROSITE" id="PS00893">
    <property type="entry name" value="NUDIX_BOX"/>
    <property type="match status" value="1"/>
</dbReference>
<keyword evidence="7" id="KW-1185">Reference proteome</keyword>
<dbReference type="Pfam" id="PF18290">
    <property type="entry name" value="Nudix_hydro"/>
    <property type="match status" value="1"/>
</dbReference>
<evidence type="ECO:0000256" key="1">
    <source>
        <dbReference type="ARBA" id="ARBA00005582"/>
    </source>
</evidence>
<organism evidence="6 7">
    <name type="scientific">Protea cynaroides</name>
    <dbReference type="NCBI Taxonomy" id="273540"/>
    <lineage>
        <taxon>Eukaryota</taxon>
        <taxon>Viridiplantae</taxon>
        <taxon>Streptophyta</taxon>
        <taxon>Embryophyta</taxon>
        <taxon>Tracheophyta</taxon>
        <taxon>Spermatophyta</taxon>
        <taxon>Magnoliopsida</taxon>
        <taxon>Proteales</taxon>
        <taxon>Proteaceae</taxon>
        <taxon>Protea</taxon>
    </lineage>
</organism>
<dbReference type="Proteomes" id="UP001141806">
    <property type="component" value="Unassembled WGS sequence"/>
</dbReference>
<dbReference type="GO" id="GO:0051287">
    <property type="term" value="F:NAD binding"/>
    <property type="evidence" value="ECO:0007669"/>
    <property type="project" value="TreeGrafter"/>
</dbReference>
<dbReference type="FunFam" id="3.40.630.30:FF:000016">
    <property type="entry name" value="nudix hydrolase 2"/>
    <property type="match status" value="1"/>
</dbReference>
<dbReference type="Pfam" id="PF00293">
    <property type="entry name" value="NUDIX"/>
    <property type="match status" value="1"/>
</dbReference>
<dbReference type="InterPro" id="IPR003293">
    <property type="entry name" value="Nudix_hydrolase6-like"/>
</dbReference>
<dbReference type="OrthoDB" id="447842at2759"/>
<evidence type="ECO:0000313" key="6">
    <source>
        <dbReference type="EMBL" id="KAJ4980690.1"/>
    </source>
</evidence>
<dbReference type="AlphaFoldDB" id="A0A9Q0L1R8"/>
<dbReference type="GO" id="GO:0047631">
    <property type="term" value="F:ADP-ribose diphosphatase activity"/>
    <property type="evidence" value="ECO:0007669"/>
    <property type="project" value="TreeGrafter"/>
</dbReference>
<dbReference type="EMBL" id="JAMYWD010000001">
    <property type="protein sequence ID" value="KAJ4980690.1"/>
    <property type="molecule type" value="Genomic_DNA"/>
</dbReference>
<evidence type="ECO:0000256" key="4">
    <source>
        <dbReference type="RuleBase" id="RU003476"/>
    </source>
</evidence>
<dbReference type="PRINTS" id="PR01356">
    <property type="entry name" value="GFGPROTEIN"/>
</dbReference>
<dbReference type="InterPro" id="IPR020084">
    <property type="entry name" value="NUDIX_hydrolase_CS"/>
</dbReference>
<dbReference type="Gene3D" id="3.90.79.10">
    <property type="entry name" value="Nucleoside Triphosphate Pyrophosphohydrolase"/>
    <property type="match status" value="1"/>
</dbReference>
<dbReference type="PANTHER" id="PTHR13994:SF29">
    <property type="entry name" value="NUDIX HYDROLASE 2"/>
    <property type="match status" value="1"/>
</dbReference>
<evidence type="ECO:0000256" key="3">
    <source>
        <dbReference type="ARBA" id="ARBA00022801"/>
    </source>
</evidence>
<dbReference type="InterPro" id="IPR000086">
    <property type="entry name" value="NUDIX_hydrolase_dom"/>
</dbReference>
<dbReference type="PROSITE" id="PS51462">
    <property type="entry name" value="NUDIX"/>
    <property type="match status" value="1"/>
</dbReference>
<accession>A0A9Q0L1R8</accession>
<protein>
    <recommendedName>
        <fullName evidence="5">Nudix hydrolase domain-containing protein</fullName>
    </recommendedName>
</protein>
<dbReference type="PRINTS" id="PR00502">
    <property type="entry name" value="NUDIXFAMILY"/>
</dbReference>
<dbReference type="GO" id="GO:0046872">
    <property type="term" value="F:metal ion binding"/>
    <property type="evidence" value="ECO:0007669"/>
    <property type="project" value="UniProtKB-KW"/>
</dbReference>
<comment type="similarity">
    <text evidence="1 4">Belongs to the Nudix hydrolase family.</text>
</comment>
<dbReference type="SUPFAM" id="SSF55811">
    <property type="entry name" value="Nudix"/>
    <property type="match status" value="1"/>
</dbReference>
<keyword evidence="3 4" id="KW-0378">Hydrolase</keyword>
<dbReference type="PANTHER" id="PTHR13994">
    <property type="entry name" value="NUDIX HYDROLASE RELATED"/>
    <property type="match status" value="1"/>
</dbReference>
<dbReference type="FunFam" id="3.90.79.10:FF:000015">
    <property type="entry name" value="Nudix hydrolase 8"/>
    <property type="match status" value="1"/>
</dbReference>
<dbReference type="CDD" id="cd04670">
    <property type="entry name" value="NUDIX_ASFGF2_Nudt6"/>
    <property type="match status" value="1"/>
</dbReference>
<sequence length="322" mass="36451">MIFFSTFSALLEVQNTIRYPFGVSQGLKVKSVNPLNIRYMSLSVSTTSVMEHVVSENGAPPVVLLHGVEDDFGGVIIDVKNSMDYEVFAASLRASISKWREEGKRGVWIKFPIELVNLVQAAVKEGFWFHHAEPNYLMLVYWIPDTPNTIPIYASHRVGIGAFVINDKREILVLQEKTGHFRGTGVWKFPTGVVDEGEDICKAAVREVKEETGIDAEFVEVLAFRQSHQSFFGKSDLFFVCMLKPLSFDIQMQDVEIEAAQWMPIKEYVAQPFVQNHSMAKYLADLCIKKIDKGYVGFSPVPTTSGFSDKPFDLYLNRRDMN</sequence>
<dbReference type="InterPro" id="IPR015797">
    <property type="entry name" value="NUDIX_hydrolase-like_dom_sf"/>
</dbReference>
<dbReference type="InterPro" id="IPR020476">
    <property type="entry name" value="Nudix_hydrolase"/>
</dbReference>
<proteinExistence type="inferred from homology"/>
<dbReference type="GO" id="GO:0035529">
    <property type="term" value="F:NADH pyrophosphatase activity"/>
    <property type="evidence" value="ECO:0007669"/>
    <property type="project" value="TreeGrafter"/>
</dbReference>